<name>A0ABQ5TBE1_9CAUL</name>
<dbReference type="SUPFAM" id="SSF51306">
    <property type="entry name" value="LexA/Signal peptidase"/>
    <property type="match status" value="1"/>
</dbReference>
<evidence type="ECO:0000313" key="4">
    <source>
        <dbReference type="Proteomes" id="UP001143509"/>
    </source>
</evidence>
<dbReference type="InterPro" id="IPR036286">
    <property type="entry name" value="LexA/Signal_pep-like_sf"/>
</dbReference>
<proteinExistence type="predicted"/>
<feature type="domain" description="Peptidase S26" evidence="2">
    <location>
        <begin position="38"/>
        <end position="105"/>
    </location>
</feature>
<dbReference type="RefSeq" id="WP_271166633.1">
    <property type="nucleotide sequence ID" value="NZ_BSFD01000011.1"/>
</dbReference>
<comment type="caution">
    <text evidence="3">The sequence shown here is derived from an EMBL/GenBank/DDBJ whole genome shotgun (WGS) entry which is preliminary data.</text>
</comment>
<organism evidence="3 4">
    <name type="scientific">Brevundimonas intermedia</name>
    <dbReference type="NCBI Taxonomy" id="74315"/>
    <lineage>
        <taxon>Bacteria</taxon>
        <taxon>Pseudomonadati</taxon>
        <taxon>Pseudomonadota</taxon>
        <taxon>Alphaproteobacteria</taxon>
        <taxon>Caulobacterales</taxon>
        <taxon>Caulobacteraceae</taxon>
        <taxon>Brevundimonas</taxon>
    </lineage>
</organism>
<evidence type="ECO:0000259" key="2">
    <source>
        <dbReference type="Pfam" id="PF10502"/>
    </source>
</evidence>
<dbReference type="InterPro" id="IPR019533">
    <property type="entry name" value="Peptidase_S26"/>
</dbReference>
<evidence type="ECO:0000256" key="1">
    <source>
        <dbReference type="SAM" id="MobiDB-lite"/>
    </source>
</evidence>
<reference evidence="3" key="2">
    <citation type="submission" date="2023-01" db="EMBL/GenBank/DDBJ databases">
        <authorList>
            <person name="Sun Q."/>
            <person name="Evtushenko L."/>
        </authorList>
    </citation>
    <scope>NUCLEOTIDE SEQUENCE</scope>
    <source>
        <strain evidence="3">VKM B-1499</strain>
    </source>
</reference>
<gene>
    <name evidence="3" type="ORF">GCM10017620_31080</name>
</gene>
<protein>
    <recommendedName>
        <fullName evidence="2">Peptidase S26 domain-containing protein</fullName>
    </recommendedName>
</protein>
<dbReference type="EMBL" id="BSFD01000011">
    <property type="protein sequence ID" value="GLK50134.1"/>
    <property type="molecule type" value="Genomic_DNA"/>
</dbReference>
<sequence length="127" mass="13172">MSAHPVFLRRWAAPSAWIGLIAGLGLGADRAPTLALINESPSLPRGLYVREFAGRASPGAVVAVPQPDVARAYLGDLGMPATVLLIKRVAARGGDRVCRDGGRVFTPSSLSKAPIDPRPARSPAPAA</sequence>
<feature type="compositionally biased region" description="Pro residues" evidence="1">
    <location>
        <begin position="116"/>
        <end position="127"/>
    </location>
</feature>
<dbReference type="Pfam" id="PF10502">
    <property type="entry name" value="Peptidase_S26"/>
    <property type="match status" value="1"/>
</dbReference>
<keyword evidence="4" id="KW-1185">Reference proteome</keyword>
<dbReference type="Proteomes" id="UP001143509">
    <property type="component" value="Unassembled WGS sequence"/>
</dbReference>
<accession>A0ABQ5TBE1</accession>
<evidence type="ECO:0000313" key="3">
    <source>
        <dbReference type="EMBL" id="GLK50134.1"/>
    </source>
</evidence>
<feature type="region of interest" description="Disordered" evidence="1">
    <location>
        <begin position="103"/>
        <end position="127"/>
    </location>
</feature>
<reference evidence="3" key="1">
    <citation type="journal article" date="2014" name="Int. J. Syst. Evol. Microbiol.">
        <title>Complete genome of a new Firmicutes species belonging to the dominant human colonic microbiota ('Ruminococcus bicirculans') reveals two chromosomes and a selective capacity to utilize plant glucans.</title>
        <authorList>
            <consortium name="NISC Comparative Sequencing Program"/>
            <person name="Wegmann U."/>
            <person name="Louis P."/>
            <person name="Goesmann A."/>
            <person name="Henrissat B."/>
            <person name="Duncan S.H."/>
            <person name="Flint H.J."/>
        </authorList>
    </citation>
    <scope>NUCLEOTIDE SEQUENCE</scope>
    <source>
        <strain evidence="3">VKM B-1499</strain>
    </source>
</reference>